<evidence type="ECO:0000259" key="1">
    <source>
        <dbReference type="Pfam" id="PF14529"/>
    </source>
</evidence>
<dbReference type="InterPro" id="IPR036691">
    <property type="entry name" value="Endo/exonu/phosph_ase_sf"/>
</dbReference>
<dbReference type="AlphaFoldDB" id="A0A4Y2HGJ5"/>
<comment type="caution">
    <text evidence="2">The sequence shown here is derived from an EMBL/GenBank/DDBJ whole genome shotgun (WGS) entry which is preliminary data.</text>
</comment>
<name>A0A4Y2HGJ5_ARAVE</name>
<gene>
    <name evidence="2" type="ORF">AVEN_194221_1</name>
</gene>
<feature type="domain" description="Endonuclease/exonuclease/phosphatase" evidence="1">
    <location>
        <begin position="82"/>
        <end position="196"/>
    </location>
</feature>
<sequence>MSDLKDILNSYQPACVALQETHLKPENSFRLHGYTVFRKDHPANRASGGVALLIPNNIPSSLLTLNTPFQAIAAQIFTHKLITVCSLYLPPNTQIDQTNLNNLMLQLPEPFVILADLNGHSQIWGSDDTNSRGRQIEKLLHDHDLCLLNTDEITHFHTPKRTFHSIDLAICSLSLLPFFSLQTDPDLHNSDHFPIILTDNRHSHLHTVFSRFKYDLANWTKFTSTACITTTMVCDNPIETAVNQITETLIAAAENSIPKTKNNFRRQRKVWWNSDCREAYKNQRKAWGRFRRYPTSANLILYKQAKSYSRRIQRRSQRESWERYVSSLNSTISSKKLWEKVKKHPNHKKLAEKQKLNFKSNSYAPYNTDFTFHELKVCLSEVKKASPGPDNIGYQMIKHLSNSSLQNLLHLYNRIWHEHCFPSSWQQAIIIPIPKPGKDPSNPLNYRPIALTN</sequence>
<dbReference type="SUPFAM" id="SSF56219">
    <property type="entry name" value="DNase I-like"/>
    <property type="match status" value="1"/>
</dbReference>
<reference evidence="2 3" key="1">
    <citation type="journal article" date="2019" name="Sci. Rep.">
        <title>Orb-weaving spider Araneus ventricosus genome elucidates the spidroin gene catalogue.</title>
        <authorList>
            <person name="Kono N."/>
            <person name="Nakamura H."/>
            <person name="Ohtoshi R."/>
            <person name="Moran D.A.P."/>
            <person name="Shinohara A."/>
            <person name="Yoshida Y."/>
            <person name="Fujiwara M."/>
            <person name="Mori M."/>
            <person name="Tomita M."/>
            <person name="Arakawa K."/>
        </authorList>
    </citation>
    <scope>NUCLEOTIDE SEQUENCE [LARGE SCALE GENOMIC DNA]</scope>
</reference>
<dbReference type="PANTHER" id="PTHR36688">
    <property type="entry name" value="ENDO/EXONUCLEASE/PHOSPHATASE DOMAIN-CONTAINING PROTEIN"/>
    <property type="match status" value="1"/>
</dbReference>
<dbReference type="GO" id="GO:0003824">
    <property type="term" value="F:catalytic activity"/>
    <property type="evidence" value="ECO:0007669"/>
    <property type="project" value="InterPro"/>
</dbReference>
<dbReference type="InterPro" id="IPR005135">
    <property type="entry name" value="Endo/exonuclease/phosphatase"/>
</dbReference>
<protein>
    <recommendedName>
        <fullName evidence="1">Endonuclease/exonuclease/phosphatase domain-containing protein</fullName>
    </recommendedName>
</protein>
<dbReference type="Gene3D" id="3.60.10.10">
    <property type="entry name" value="Endonuclease/exonuclease/phosphatase"/>
    <property type="match status" value="1"/>
</dbReference>
<keyword evidence="3" id="KW-1185">Reference proteome</keyword>
<dbReference type="PANTHER" id="PTHR36688:SF2">
    <property type="entry name" value="ENDONUCLEASE_EXONUCLEASE_PHOSPHATASE DOMAIN-CONTAINING PROTEIN"/>
    <property type="match status" value="1"/>
</dbReference>
<dbReference type="EMBL" id="BGPR01001930">
    <property type="protein sequence ID" value="GBM64458.1"/>
    <property type="molecule type" value="Genomic_DNA"/>
</dbReference>
<accession>A0A4Y2HGJ5</accession>
<proteinExistence type="predicted"/>
<dbReference type="OrthoDB" id="6436865at2759"/>
<evidence type="ECO:0000313" key="2">
    <source>
        <dbReference type="EMBL" id="GBM64458.1"/>
    </source>
</evidence>
<evidence type="ECO:0000313" key="3">
    <source>
        <dbReference type="Proteomes" id="UP000499080"/>
    </source>
</evidence>
<dbReference type="Proteomes" id="UP000499080">
    <property type="component" value="Unassembled WGS sequence"/>
</dbReference>
<dbReference type="InterPro" id="IPR052560">
    <property type="entry name" value="RdDP_mobile_element"/>
</dbReference>
<organism evidence="2 3">
    <name type="scientific">Araneus ventricosus</name>
    <name type="common">Orbweaver spider</name>
    <name type="synonym">Epeira ventricosa</name>
    <dbReference type="NCBI Taxonomy" id="182803"/>
    <lineage>
        <taxon>Eukaryota</taxon>
        <taxon>Metazoa</taxon>
        <taxon>Ecdysozoa</taxon>
        <taxon>Arthropoda</taxon>
        <taxon>Chelicerata</taxon>
        <taxon>Arachnida</taxon>
        <taxon>Araneae</taxon>
        <taxon>Araneomorphae</taxon>
        <taxon>Entelegynae</taxon>
        <taxon>Araneoidea</taxon>
        <taxon>Araneidae</taxon>
        <taxon>Araneus</taxon>
    </lineage>
</organism>
<dbReference type="Pfam" id="PF14529">
    <property type="entry name" value="Exo_endo_phos_2"/>
    <property type="match status" value="1"/>
</dbReference>